<dbReference type="AlphaFoldDB" id="A0A2T7C9H3"/>
<evidence type="ECO:0000313" key="2">
    <source>
        <dbReference type="Proteomes" id="UP000244336"/>
    </source>
</evidence>
<dbReference type="EMBL" id="CM009757">
    <property type="protein sequence ID" value="PUZ39990.1"/>
    <property type="molecule type" value="Genomic_DNA"/>
</dbReference>
<evidence type="ECO:0000313" key="1">
    <source>
        <dbReference type="EMBL" id="PUZ39990.1"/>
    </source>
</evidence>
<keyword evidence="2" id="KW-1185">Reference proteome</keyword>
<organism evidence="1 2">
    <name type="scientific">Panicum hallii var. hallii</name>
    <dbReference type="NCBI Taxonomy" id="1504633"/>
    <lineage>
        <taxon>Eukaryota</taxon>
        <taxon>Viridiplantae</taxon>
        <taxon>Streptophyta</taxon>
        <taxon>Embryophyta</taxon>
        <taxon>Tracheophyta</taxon>
        <taxon>Spermatophyta</taxon>
        <taxon>Magnoliopsida</taxon>
        <taxon>Liliopsida</taxon>
        <taxon>Poales</taxon>
        <taxon>Poaceae</taxon>
        <taxon>PACMAD clade</taxon>
        <taxon>Panicoideae</taxon>
        <taxon>Panicodae</taxon>
        <taxon>Paniceae</taxon>
        <taxon>Panicinae</taxon>
        <taxon>Panicum</taxon>
        <taxon>Panicum sect. Panicum</taxon>
    </lineage>
</organism>
<protein>
    <submittedName>
        <fullName evidence="1">Uncharacterized protein</fullName>
    </submittedName>
</protein>
<proteinExistence type="predicted"/>
<name>A0A2T7C9H3_9POAL</name>
<gene>
    <name evidence="1" type="ORF">GQ55_9G388000</name>
</gene>
<dbReference type="Gramene" id="PUZ39990">
    <property type="protein sequence ID" value="PUZ39990"/>
    <property type="gene ID" value="GQ55_9G388000"/>
</dbReference>
<reference evidence="1 2" key="1">
    <citation type="submission" date="2018-04" db="EMBL/GenBank/DDBJ databases">
        <title>WGS assembly of Panicum hallii var. hallii HAL2.</title>
        <authorList>
            <person name="Lovell J."/>
            <person name="Jenkins J."/>
            <person name="Lowry D."/>
            <person name="Mamidi S."/>
            <person name="Sreedasyam A."/>
            <person name="Weng X."/>
            <person name="Barry K."/>
            <person name="Bonette J."/>
            <person name="Campitelli B."/>
            <person name="Daum C."/>
            <person name="Gordon S."/>
            <person name="Gould B."/>
            <person name="Lipzen A."/>
            <person name="MacQueen A."/>
            <person name="Palacio-Mejia J."/>
            <person name="Plott C."/>
            <person name="Shakirov E."/>
            <person name="Shu S."/>
            <person name="Yoshinaga Y."/>
            <person name="Zane M."/>
            <person name="Rokhsar D."/>
            <person name="Grimwood J."/>
            <person name="Schmutz J."/>
            <person name="Juenger T."/>
        </authorList>
    </citation>
    <scope>NUCLEOTIDE SEQUENCE [LARGE SCALE GENOMIC DNA]</scope>
    <source>
        <strain evidence="2">cv. HAL2</strain>
    </source>
</reference>
<sequence length="78" mass="9092">MYGVLQKAPVPKKLTKSEKRCSIKSKHIDTSYIILPYLIIQILNSHSIPFLNWSIGNWFYGFTAFSFSRLSNHGHHRK</sequence>
<dbReference type="Proteomes" id="UP000244336">
    <property type="component" value="Chromosome 9"/>
</dbReference>
<accession>A0A2T7C9H3</accession>